<accession>A0A3B0C6G4</accession>
<proteinExistence type="predicted"/>
<gene>
    <name evidence="2" type="ORF">D7Z94_16355</name>
</gene>
<protein>
    <submittedName>
        <fullName evidence="2">Class A beta-lactamase-related serine hydrolase</fullName>
    </submittedName>
</protein>
<dbReference type="GO" id="GO:0016787">
    <property type="term" value="F:hydrolase activity"/>
    <property type="evidence" value="ECO:0007669"/>
    <property type="project" value="UniProtKB-KW"/>
</dbReference>
<dbReference type="InterPro" id="IPR012338">
    <property type="entry name" value="Beta-lactam/transpept-like"/>
</dbReference>
<name>A0A3B0C6G4_9FLAO</name>
<evidence type="ECO:0000259" key="1">
    <source>
        <dbReference type="Pfam" id="PF00144"/>
    </source>
</evidence>
<dbReference type="SUPFAM" id="SSF56601">
    <property type="entry name" value="beta-lactamase/transpeptidase-like"/>
    <property type="match status" value="1"/>
</dbReference>
<dbReference type="InterPro" id="IPR001466">
    <property type="entry name" value="Beta-lactam-related"/>
</dbReference>
<dbReference type="OrthoDB" id="1357763at2"/>
<dbReference type="PROSITE" id="PS51257">
    <property type="entry name" value="PROKAR_LIPOPROTEIN"/>
    <property type="match status" value="1"/>
</dbReference>
<dbReference type="Pfam" id="PF00144">
    <property type="entry name" value="Beta-lactamase"/>
    <property type="match status" value="1"/>
</dbReference>
<dbReference type="InterPro" id="IPR050789">
    <property type="entry name" value="Diverse_Enzym_Activities"/>
</dbReference>
<dbReference type="RefSeq" id="WP_120712652.1">
    <property type="nucleotide sequence ID" value="NZ_RBCJ01000003.1"/>
</dbReference>
<dbReference type="PANTHER" id="PTHR43283">
    <property type="entry name" value="BETA-LACTAMASE-RELATED"/>
    <property type="match status" value="1"/>
</dbReference>
<feature type="domain" description="Beta-lactamase-related" evidence="1">
    <location>
        <begin position="63"/>
        <end position="394"/>
    </location>
</feature>
<dbReference type="AlphaFoldDB" id="A0A3B0C6G4"/>
<comment type="caution">
    <text evidence="2">The sequence shown here is derived from an EMBL/GenBank/DDBJ whole genome shotgun (WGS) entry which is preliminary data.</text>
</comment>
<evidence type="ECO:0000313" key="2">
    <source>
        <dbReference type="EMBL" id="RKN79844.1"/>
    </source>
</evidence>
<keyword evidence="3" id="KW-1185">Reference proteome</keyword>
<dbReference type="Gene3D" id="3.40.710.10">
    <property type="entry name" value="DD-peptidase/beta-lactamase superfamily"/>
    <property type="match status" value="1"/>
</dbReference>
<sequence length="425" mass="49267">MIRKFHAKSFLVLSIIVISCTSKEESERFIKEKLVHDIMVLKDSTRPIIRRIDSTEISVVNLEARIQSLMKEAKVTGLAISILNENQIIYRNAFGYANYDRETTLQINHSFYGASLSKAVFGYLISVLTSEEVIDLDKPLQTYLDFPLYKLNSETRRYGFQDLKNDKRYESITARMCLSHTSGFQNWRSIPRPDDPDNKRTLKIYSKPGTQYFYSGEGMMLLQYVIEHITGKKLEELAQDLIFKPLQMNNTSYVWQERFENKYCNGHSPKQYVRKKDKREITAAAHSLETNLIDYSIFVQHVIKLYHENSKVTQHLFKPNFSIRTKAQFGPGSLQESDENDPIQLNYGLGWGLLQTPFGFGAFKEGHGNRFQHYTIVFPETGTGVVMISNSDNAESIFKELLEITIGDTYTPWKWQNYIPYEAKE</sequence>
<dbReference type="EMBL" id="RBCJ01000003">
    <property type="protein sequence ID" value="RKN79844.1"/>
    <property type="molecule type" value="Genomic_DNA"/>
</dbReference>
<keyword evidence="2" id="KW-0378">Hydrolase</keyword>
<organism evidence="2 3">
    <name type="scientific">Ulvibacterium marinum</name>
    <dbReference type="NCBI Taxonomy" id="2419782"/>
    <lineage>
        <taxon>Bacteria</taxon>
        <taxon>Pseudomonadati</taxon>
        <taxon>Bacteroidota</taxon>
        <taxon>Flavobacteriia</taxon>
        <taxon>Flavobacteriales</taxon>
        <taxon>Flavobacteriaceae</taxon>
        <taxon>Ulvibacterium</taxon>
    </lineage>
</organism>
<reference evidence="2 3" key="1">
    <citation type="submission" date="2018-10" db="EMBL/GenBank/DDBJ databases">
        <title>Ulvibacterium marinum gen. nov., sp. nov., a novel marine bacterium of the family Flavobacteriaceae, isolated from a culture of the green alga Ulva prolifera.</title>
        <authorList>
            <person name="Zhang Z."/>
        </authorList>
    </citation>
    <scope>NUCLEOTIDE SEQUENCE [LARGE SCALE GENOMIC DNA]</scope>
    <source>
        <strain evidence="2 3">CCMM003</strain>
    </source>
</reference>
<dbReference type="PANTHER" id="PTHR43283:SF18">
    <property type="match status" value="1"/>
</dbReference>
<dbReference type="Proteomes" id="UP000276603">
    <property type="component" value="Unassembled WGS sequence"/>
</dbReference>
<evidence type="ECO:0000313" key="3">
    <source>
        <dbReference type="Proteomes" id="UP000276603"/>
    </source>
</evidence>